<name>A0A2T7PF08_POMCA</name>
<dbReference type="EMBL" id="PZQS01000004">
    <property type="protein sequence ID" value="PVD31998.1"/>
    <property type="molecule type" value="Genomic_DNA"/>
</dbReference>
<gene>
    <name evidence="1" type="ORF">C0Q70_07424</name>
</gene>
<comment type="caution">
    <text evidence="1">The sequence shown here is derived from an EMBL/GenBank/DDBJ whole genome shotgun (WGS) entry which is preliminary data.</text>
</comment>
<reference evidence="1 2" key="1">
    <citation type="submission" date="2018-04" db="EMBL/GenBank/DDBJ databases">
        <title>The genome of golden apple snail Pomacea canaliculata provides insight into stress tolerance and invasive adaptation.</title>
        <authorList>
            <person name="Liu C."/>
            <person name="Liu B."/>
            <person name="Ren Y."/>
            <person name="Zhang Y."/>
            <person name="Wang H."/>
            <person name="Li S."/>
            <person name="Jiang F."/>
            <person name="Yin L."/>
            <person name="Zhang G."/>
            <person name="Qian W."/>
            <person name="Fan W."/>
        </authorList>
    </citation>
    <scope>NUCLEOTIDE SEQUENCE [LARGE SCALE GENOMIC DNA]</scope>
    <source>
        <strain evidence="1">SZHN2017</strain>
        <tissue evidence="1">Muscle</tissue>
    </source>
</reference>
<dbReference type="AlphaFoldDB" id="A0A2T7PF08"/>
<proteinExistence type="predicted"/>
<sequence>MGYGYPGVITQPPPTVNQTTVVVNQSPALYKPPRDWSTGICGCFDDIKVCLCVLCCEPCAEIKLSMDMGEHYCVPCCVPNWLVVLRTKLRTQHNIQAVGAVSDDEGGEHYEKSSTHRIRKSTVGLQLSFSQTQNVIVSMEAKEESTSKTKSKINIFGNYGCRPYRLQTLSS</sequence>
<accession>A0A2T7PF08</accession>
<keyword evidence="2" id="KW-1185">Reference proteome</keyword>
<evidence type="ECO:0000313" key="2">
    <source>
        <dbReference type="Proteomes" id="UP000245119"/>
    </source>
</evidence>
<dbReference type="OrthoDB" id="1045822at2759"/>
<dbReference type="Proteomes" id="UP000245119">
    <property type="component" value="Linkage Group LG4"/>
</dbReference>
<organism evidence="1 2">
    <name type="scientific">Pomacea canaliculata</name>
    <name type="common">Golden apple snail</name>
    <dbReference type="NCBI Taxonomy" id="400727"/>
    <lineage>
        <taxon>Eukaryota</taxon>
        <taxon>Metazoa</taxon>
        <taxon>Spiralia</taxon>
        <taxon>Lophotrochozoa</taxon>
        <taxon>Mollusca</taxon>
        <taxon>Gastropoda</taxon>
        <taxon>Caenogastropoda</taxon>
        <taxon>Architaenioglossa</taxon>
        <taxon>Ampullarioidea</taxon>
        <taxon>Ampullariidae</taxon>
        <taxon>Pomacea</taxon>
    </lineage>
</organism>
<protein>
    <submittedName>
        <fullName evidence="1">Uncharacterized protein</fullName>
    </submittedName>
</protein>
<evidence type="ECO:0000313" key="1">
    <source>
        <dbReference type="EMBL" id="PVD31998.1"/>
    </source>
</evidence>